<dbReference type="FunFam" id="2.40.10.10:FF:000068">
    <property type="entry name" value="transmembrane protease serine 2"/>
    <property type="match status" value="1"/>
</dbReference>
<dbReference type="Gene3D" id="2.40.10.10">
    <property type="entry name" value="Trypsin-like serine proteases"/>
    <property type="match status" value="1"/>
</dbReference>
<dbReference type="InterPro" id="IPR009003">
    <property type="entry name" value="Peptidase_S1_PA"/>
</dbReference>
<keyword evidence="5" id="KW-0720">Serine protease</keyword>
<name>A0AAW2HCB2_9NEOP</name>
<dbReference type="InterPro" id="IPR043504">
    <property type="entry name" value="Peptidase_S1_PA_chymotrypsin"/>
</dbReference>
<comment type="similarity">
    <text evidence="2">Belongs to the peptidase S1 family.</text>
</comment>
<dbReference type="InterPro" id="IPR050430">
    <property type="entry name" value="Peptidase_S1"/>
</dbReference>
<dbReference type="InterPro" id="IPR018114">
    <property type="entry name" value="TRYPSIN_HIS"/>
</dbReference>
<protein>
    <recommendedName>
        <fullName evidence="7">Peptidase S1 domain-containing protein</fullName>
    </recommendedName>
</protein>
<comment type="subcellular location">
    <subcellularLocation>
        <location evidence="1">Secreted</location>
        <location evidence="1">Extracellular space</location>
    </subcellularLocation>
</comment>
<proteinExistence type="inferred from homology"/>
<dbReference type="EMBL" id="JARGDH010000005">
    <property type="protein sequence ID" value="KAL0267409.1"/>
    <property type="molecule type" value="Genomic_DNA"/>
</dbReference>
<evidence type="ECO:0000313" key="8">
    <source>
        <dbReference type="EMBL" id="KAL0267409.1"/>
    </source>
</evidence>
<dbReference type="SUPFAM" id="SSF50494">
    <property type="entry name" value="Trypsin-like serine proteases"/>
    <property type="match status" value="1"/>
</dbReference>
<evidence type="ECO:0000256" key="4">
    <source>
        <dbReference type="ARBA" id="ARBA00022801"/>
    </source>
</evidence>
<keyword evidence="4" id="KW-0378">Hydrolase</keyword>
<reference evidence="8" key="1">
    <citation type="journal article" date="2024" name="Gigascience">
        <title>Chromosome-level genome of the poultry shaft louse Menopon gallinae provides insight into the host-switching and adaptive evolution of parasitic lice.</title>
        <authorList>
            <person name="Xu Y."/>
            <person name="Ma L."/>
            <person name="Liu S."/>
            <person name="Liang Y."/>
            <person name="Liu Q."/>
            <person name="He Z."/>
            <person name="Tian L."/>
            <person name="Duan Y."/>
            <person name="Cai W."/>
            <person name="Li H."/>
            <person name="Song F."/>
        </authorList>
    </citation>
    <scope>NUCLEOTIDE SEQUENCE</scope>
    <source>
        <strain evidence="8">Cailab_2023a</strain>
    </source>
</reference>
<dbReference type="PANTHER" id="PTHR24276">
    <property type="entry name" value="POLYSERASE-RELATED"/>
    <property type="match status" value="1"/>
</dbReference>
<evidence type="ECO:0000256" key="2">
    <source>
        <dbReference type="ARBA" id="ARBA00007664"/>
    </source>
</evidence>
<comment type="caution">
    <text evidence="8">The sequence shown here is derived from an EMBL/GenBank/DDBJ whole genome shotgun (WGS) entry which is preliminary data.</text>
</comment>
<dbReference type="InterPro" id="IPR001254">
    <property type="entry name" value="Trypsin_dom"/>
</dbReference>
<evidence type="ECO:0000256" key="1">
    <source>
        <dbReference type="ARBA" id="ARBA00004239"/>
    </source>
</evidence>
<dbReference type="PROSITE" id="PS50240">
    <property type="entry name" value="TRYPSIN_DOM"/>
    <property type="match status" value="1"/>
</dbReference>
<dbReference type="InterPro" id="IPR001314">
    <property type="entry name" value="Peptidase_S1A"/>
</dbReference>
<evidence type="ECO:0000256" key="5">
    <source>
        <dbReference type="ARBA" id="ARBA00022825"/>
    </source>
</evidence>
<dbReference type="AlphaFoldDB" id="A0AAW2HCB2"/>
<evidence type="ECO:0000256" key="6">
    <source>
        <dbReference type="ARBA" id="ARBA00023157"/>
    </source>
</evidence>
<sequence length="208" mass="22529">MEYSGTPFCSATIISETFVVTASHCLERFNSKEVSIRSGTSKRASGGDLLKIKRFARNPNFSASQLDYDVAVVELEEPMVFNDFRRAVRLADGEPTVGQNLTVSGWGKTTEKGSVAGILQSTSVRVIDRELCREYYKNKVNITERMFCAGADGQDSCGGDSGAPATAGGKLVGIVSWGFGCARATYPGVYANLLNREIRDFIREVSGV</sequence>
<dbReference type="PANTHER" id="PTHR24276:SF91">
    <property type="entry name" value="AT26814P-RELATED"/>
    <property type="match status" value="1"/>
</dbReference>
<evidence type="ECO:0000256" key="3">
    <source>
        <dbReference type="ARBA" id="ARBA00022670"/>
    </source>
</evidence>
<dbReference type="GO" id="GO:0006508">
    <property type="term" value="P:proteolysis"/>
    <property type="evidence" value="ECO:0007669"/>
    <property type="project" value="UniProtKB-KW"/>
</dbReference>
<keyword evidence="6" id="KW-1015">Disulfide bond</keyword>
<dbReference type="SMART" id="SM00020">
    <property type="entry name" value="Tryp_SPc"/>
    <property type="match status" value="1"/>
</dbReference>
<dbReference type="GO" id="GO:0004252">
    <property type="term" value="F:serine-type endopeptidase activity"/>
    <property type="evidence" value="ECO:0007669"/>
    <property type="project" value="InterPro"/>
</dbReference>
<dbReference type="PRINTS" id="PR00722">
    <property type="entry name" value="CHYMOTRYPSIN"/>
</dbReference>
<keyword evidence="3" id="KW-0645">Protease</keyword>
<dbReference type="PROSITE" id="PS00134">
    <property type="entry name" value="TRYPSIN_HIS"/>
    <property type="match status" value="1"/>
</dbReference>
<dbReference type="CDD" id="cd00190">
    <property type="entry name" value="Tryp_SPc"/>
    <property type="match status" value="1"/>
</dbReference>
<feature type="domain" description="Peptidase S1" evidence="7">
    <location>
        <begin position="1"/>
        <end position="207"/>
    </location>
</feature>
<dbReference type="FunFam" id="2.40.10.10:FF:000036">
    <property type="entry name" value="Trypsin beta"/>
    <property type="match status" value="1"/>
</dbReference>
<gene>
    <name evidence="8" type="ORF">PYX00_009687</name>
</gene>
<evidence type="ECO:0000259" key="7">
    <source>
        <dbReference type="PROSITE" id="PS50240"/>
    </source>
</evidence>
<dbReference type="GO" id="GO:0005576">
    <property type="term" value="C:extracellular region"/>
    <property type="evidence" value="ECO:0007669"/>
    <property type="project" value="UniProtKB-SubCell"/>
</dbReference>
<accession>A0AAW2HCB2</accession>
<organism evidence="8">
    <name type="scientific">Menopon gallinae</name>
    <name type="common">poultry shaft louse</name>
    <dbReference type="NCBI Taxonomy" id="328185"/>
    <lineage>
        <taxon>Eukaryota</taxon>
        <taxon>Metazoa</taxon>
        <taxon>Ecdysozoa</taxon>
        <taxon>Arthropoda</taxon>
        <taxon>Hexapoda</taxon>
        <taxon>Insecta</taxon>
        <taxon>Pterygota</taxon>
        <taxon>Neoptera</taxon>
        <taxon>Paraneoptera</taxon>
        <taxon>Psocodea</taxon>
        <taxon>Troctomorpha</taxon>
        <taxon>Phthiraptera</taxon>
        <taxon>Amblycera</taxon>
        <taxon>Menoponidae</taxon>
        <taxon>Menopon</taxon>
    </lineage>
</organism>
<dbReference type="Pfam" id="PF00089">
    <property type="entry name" value="Trypsin"/>
    <property type="match status" value="1"/>
</dbReference>